<keyword evidence="2 5" id="KW-0378">Hydrolase</keyword>
<dbReference type="GO" id="GO:0016829">
    <property type="term" value="F:lyase activity"/>
    <property type="evidence" value="ECO:0007669"/>
    <property type="project" value="UniProtKB-KW"/>
</dbReference>
<evidence type="ECO:0000313" key="7">
    <source>
        <dbReference type="EMBL" id="TQV96485.1"/>
    </source>
</evidence>
<dbReference type="HAMAP" id="MF_03040">
    <property type="entry name" value="USB1"/>
    <property type="match status" value="1"/>
</dbReference>
<dbReference type="GO" id="GO:0034477">
    <property type="term" value="P:U6 snRNA 3'-end processing"/>
    <property type="evidence" value="ECO:0007669"/>
    <property type="project" value="UniProtKB-UniRule"/>
</dbReference>
<accession>A0A545V448</accession>
<evidence type="ECO:0000256" key="3">
    <source>
        <dbReference type="ARBA" id="ARBA00023239"/>
    </source>
</evidence>
<keyword evidence="1 5" id="KW-0540">Nuclease</keyword>
<evidence type="ECO:0000256" key="2">
    <source>
        <dbReference type="ARBA" id="ARBA00022801"/>
    </source>
</evidence>
<name>A0A545V448_9HYPO</name>
<comment type="similarity">
    <text evidence="5">Belongs to the 2H phosphoesterase superfamily. USB1 family.</text>
</comment>
<feature type="region of interest" description="Disordered" evidence="6">
    <location>
        <begin position="1"/>
        <end position="68"/>
    </location>
</feature>
<dbReference type="AlphaFoldDB" id="A0A545V448"/>
<protein>
    <recommendedName>
        <fullName evidence="5">U6 snRNA phosphodiesterase</fullName>
        <ecNumber evidence="5">3.1.4.-</ecNumber>
    </recommendedName>
</protein>
<evidence type="ECO:0000256" key="5">
    <source>
        <dbReference type="HAMAP-Rule" id="MF_03040"/>
    </source>
</evidence>
<comment type="function">
    <text evidence="5">Phosphodiesterase responsible for the U6 snRNA 3' end processing. Acts as an exoribonuclease (RNase) responsible for trimming the poly(U) tract of the last nucleotides in the pre-U6 snRNA molecule, leading to the formation of mature U6 snRNA.</text>
</comment>
<gene>
    <name evidence="5" type="primary">USB1</name>
    <name evidence="7" type="ORF">IF1G_05068</name>
</gene>
<comment type="caution">
    <text evidence="7">The sequence shown here is derived from an EMBL/GenBank/DDBJ whole genome shotgun (WGS) entry which is preliminary data.</text>
</comment>
<dbReference type="OrthoDB" id="49151at2759"/>
<keyword evidence="4 5" id="KW-0539">Nucleus</keyword>
<dbReference type="EMBL" id="SPUK01000006">
    <property type="protein sequence ID" value="TQV96485.1"/>
    <property type="molecule type" value="Genomic_DNA"/>
</dbReference>
<feature type="compositionally biased region" description="Low complexity" evidence="6">
    <location>
        <begin position="52"/>
        <end position="61"/>
    </location>
</feature>
<proteinExistence type="inferred from homology"/>
<dbReference type="GO" id="GO:0005634">
    <property type="term" value="C:nucleus"/>
    <property type="evidence" value="ECO:0007669"/>
    <property type="project" value="UniProtKB-SubCell"/>
</dbReference>
<evidence type="ECO:0000256" key="1">
    <source>
        <dbReference type="ARBA" id="ARBA00022722"/>
    </source>
</evidence>
<reference evidence="7 8" key="1">
    <citation type="journal article" date="2019" name="Appl. Microbiol. Biotechnol.">
        <title>Genome sequence of Isaria javanica and comparative genome analysis insights into family S53 peptidase evolution in fungal entomopathogens.</title>
        <authorList>
            <person name="Lin R."/>
            <person name="Zhang X."/>
            <person name="Xin B."/>
            <person name="Zou M."/>
            <person name="Gao Y."/>
            <person name="Qin F."/>
            <person name="Hu Q."/>
            <person name="Xie B."/>
            <person name="Cheng X."/>
        </authorList>
    </citation>
    <scope>NUCLEOTIDE SEQUENCE [LARGE SCALE GENOMIC DNA]</scope>
    <source>
        <strain evidence="7 8">IJ1G</strain>
    </source>
</reference>
<dbReference type="Gene3D" id="3.90.1140.10">
    <property type="entry name" value="Cyclic phosphodiesterase"/>
    <property type="match status" value="1"/>
</dbReference>
<keyword evidence="3" id="KW-0456">Lyase</keyword>
<dbReference type="STRING" id="43265.A0A545V448"/>
<dbReference type="PANTHER" id="PTHR13522:SF3">
    <property type="entry name" value="U6 SNRNA PHOSPHODIESTERASE 1"/>
    <property type="match status" value="1"/>
</dbReference>
<dbReference type="Proteomes" id="UP000315783">
    <property type="component" value="Unassembled WGS sequence"/>
</dbReference>
<keyword evidence="8" id="KW-1185">Reference proteome</keyword>
<dbReference type="GO" id="GO:1990838">
    <property type="term" value="F:poly(U)-specific exoribonuclease activity, producing 3' uridine cyclic phosphate ends"/>
    <property type="evidence" value="ECO:0007669"/>
    <property type="project" value="UniProtKB-UniRule"/>
</dbReference>
<dbReference type="EC" id="3.1.4.-" evidence="5"/>
<feature type="active site" description="Proton donor/acceptor" evidence="5">
    <location>
        <position position="263"/>
    </location>
</feature>
<comment type="subcellular location">
    <subcellularLocation>
        <location evidence="5">Nucleus</location>
    </subcellularLocation>
</comment>
<dbReference type="Pfam" id="PF09749">
    <property type="entry name" value="HVSL"/>
    <property type="match status" value="1"/>
</dbReference>
<feature type="active site" description="Proton donor/acceptor" evidence="5">
    <location>
        <position position="152"/>
    </location>
</feature>
<evidence type="ECO:0000313" key="8">
    <source>
        <dbReference type="Proteomes" id="UP000315783"/>
    </source>
</evidence>
<evidence type="ECO:0000256" key="6">
    <source>
        <dbReference type="SAM" id="MobiDB-lite"/>
    </source>
</evidence>
<feature type="compositionally biased region" description="Low complexity" evidence="6">
    <location>
        <begin position="23"/>
        <end position="41"/>
    </location>
</feature>
<evidence type="ECO:0000256" key="4">
    <source>
        <dbReference type="ARBA" id="ARBA00023242"/>
    </source>
</evidence>
<organism evidence="7 8">
    <name type="scientific">Cordyceps javanica</name>
    <dbReference type="NCBI Taxonomy" id="43265"/>
    <lineage>
        <taxon>Eukaryota</taxon>
        <taxon>Fungi</taxon>
        <taxon>Dikarya</taxon>
        <taxon>Ascomycota</taxon>
        <taxon>Pezizomycotina</taxon>
        <taxon>Sordariomycetes</taxon>
        <taxon>Hypocreomycetidae</taxon>
        <taxon>Hypocreales</taxon>
        <taxon>Cordycipitaceae</taxon>
        <taxon>Cordyceps</taxon>
    </lineage>
</organism>
<dbReference type="InterPro" id="IPR027521">
    <property type="entry name" value="Usb1"/>
</dbReference>
<dbReference type="PANTHER" id="PTHR13522">
    <property type="entry name" value="U6 SNRNA PHOSPHODIESTERASE 1"/>
    <property type="match status" value="1"/>
</dbReference>
<sequence length="337" mass="36567">MAPLVEYSSSSDGEEGDGALVTRGGRLAAKPGKKGGAPASATFSSTDGEAVQQQQQQSSSSMPPLPSEFHDLYAATVRQSTVDDPSLHQGRKRQVPHIVGQWPSHVYIEWRPNHEQHATLTRLLAKVQDGLHSEVELHQFMTSDLGAPLPLHVSLSRPLSLPTAEKDDYLRRISASLGSGAVRPFAVRPRRLAWFTSPDSNRSFLVLGVAATGDSDRGDSDDDISNAPLMELLRKSNEVAARYDQPLLYQDGTMATVAPTAFHVSIAWTFARPGQDLHRATTLANDDMVGRSALDEVMGWRIVVDSVKVKIGNVVTSVALSGQVPGHDKTRFLFDEA</sequence>